<feature type="domain" description="PPIase FKBP-type" evidence="9">
    <location>
        <begin position="76"/>
        <end position="194"/>
    </location>
</feature>
<evidence type="ECO:0000256" key="8">
    <source>
        <dbReference type="SAM" id="SignalP"/>
    </source>
</evidence>
<keyword evidence="8" id="KW-0732">Signal</keyword>
<evidence type="ECO:0000256" key="1">
    <source>
        <dbReference type="ARBA" id="ARBA00000971"/>
    </source>
</evidence>
<keyword evidence="4 5" id="KW-0413">Isomerase</keyword>
<dbReference type="PANTHER" id="PTHR43811">
    <property type="entry name" value="FKBP-TYPE PEPTIDYL-PROLYL CIS-TRANS ISOMERASE FKPA"/>
    <property type="match status" value="1"/>
</dbReference>
<feature type="region of interest" description="Disordered" evidence="7">
    <location>
        <begin position="99"/>
        <end position="120"/>
    </location>
</feature>
<feature type="compositionally biased region" description="Low complexity" evidence="7">
    <location>
        <begin position="251"/>
        <end position="262"/>
    </location>
</feature>
<feature type="compositionally biased region" description="Low complexity" evidence="7">
    <location>
        <begin position="232"/>
        <end position="243"/>
    </location>
</feature>
<dbReference type="PANTHER" id="PTHR43811:SF19">
    <property type="entry name" value="39 KDA FK506-BINDING NUCLEAR PROTEIN"/>
    <property type="match status" value="1"/>
</dbReference>
<sequence>MKQFIFCIFVALTALTCFAQTPAKPAAPRAAAKPVTTATGVKLPPGVPPARGILKTAFSLRYQDVHIGTGAEAEPNKIYKVNYTGWLAADGHKFDSSYDHKSPVMGKDGKPEMDADGKPKMSDGEPISFPQGFGRVIPGFDQGFTGMKIGGKRRLFIPWQLAYGSRGRPGPSAANPGIPPKADLIFDIELVDVSEMPAPPVRPGMGAGPNGQPMRMMPRPGAPGTVPGGPGTPAAPASPATPGTTPPPTAAPANPATPSAAGTPPPSTAPATPPSPSTTQPPTDKPQSK</sequence>
<evidence type="ECO:0000256" key="6">
    <source>
        <dbReference type="RuleBase" id="RU003915"/>
    </source>
</evidence>
<dbReference type="SUPFAM" id="SSF54534">
    <property type="entry name" value="FKBP-like"/>
    <property type="match status" value="1"/>
</dbReference>
<evidence type="ECO:0000256" key="2">
    <source>
        <dbReference type="ARBA" id="ARBA00006577"/>
    </source>
</evidence>
<evidence type="ECO:0000256" key="5">
    <source>
        <dbReference type="PROSITE-ProRule" id="PRU00277"/>
    </source>
</evidence>
<feature type="signal peptide" evidence="8">
    <location>
        <begin position="1"/>
        <end position="19"/>
    </location>
</feature>
<dbReference type="EMBL" id="CP121196">
    <property type="protein sequence ID" value="XBH17296.1"/>
    <property type="molecule type" value="Genomic_DNA"/>
</dbReference>
<dbReference type="Gene3D" id="3.10.50.40">
    <property type="match status" value="1"/>
</dbReference>
<evidence type="ECO:0000256" key="7">
    <source>
        <dbReference type="SAM" id="MobiDB-lite"/>
    </source>
</evidence>
<protein>
    <recommendedName>
        <fullName evidence="6">Peptidyl-prolyl cis-trans isomerase</fullName>
        <ecNumber evidence="6">5.2.1.8</ecNumber>
    </recommendedName>
</protein>
<dbReference type="GO" id="GO:0003755">
    <property type="term" value="F:peptidyl-prolyl cis-trans isomerase activity"/>
    <property type="evidence" value="ECO:0007669"/>
    <property type="project" value="UniProtKB-UniRule"/>
</dbReference>
<feature type="compositionally biased region" description="Pro residues" evidence="7">
    <location>
        <begin position="263"/>
        <end position="276"/>
    </location>
</feature>
<comment type="similarity">
    <text evidence="2 6">Belongs to the FKBP-type PPIase family.</text>
</comment>
<reference evidence="10" key="1">
    <citation type="submission" date="2023-03" db="EMBL/GenBank/DDBJ databases">
        <title>Edaphobacter sp.</title>
        <authorList>
            <person name="Huber K.J."/>
            <person name="Papendorf J."/>
            <person name="Pilke C."/>
            <person name="Bunk B."/>
            <person name="Sproeer C."/>
            <person name="Pester M."/>
        </authorList>
    </citation>
    <scope>NUCLEOTIDE SEQUENCE</scope>
    <source>
        <strain evidence="10">DSM 110680</strain>
    </source>
</reference>
<evidence type="ECO:0000313" key="10">
    <source>
        <dbReference type="EMBL" id="XBH17296.1"/>
    </source>
</evidence>
<dbReference type="InterPro" id="IPR001179">
    <property type="entry name" value="PPIase_FKBP_dom"/>
</dbReference>
<dbReference type="InterPro" id="IPR046357">
    <property type="entry name" value="PPIase_dom_sf"/>
</dbReference>
<feature type="compositionally biased region" description="Low complexity" evidence="7">
    <location>
        <begin position="210"/>
        <end position="225"/>
    </location>
</feature>
<feature type="region of interest" description="Disordered" evidence="7">
    <location>
        <begin position="197"/>
        <end position="289"/>
    </location>
</feature>
<evidence type="ECO:0000256" key="3">
    <source>
        <dbReference type="ARBA" id="ARBA00023110"/>
    </source>
</evidence>
<evidence type="ECO:0000259" key="9">
    <source>
        <dbReference type="PROSITE" id="PS50059"/>
    </source>
</evidence>
<evidence type="ECO:0000256" key="4">
    <source>
        <dbReference type="ARBA" id="ARBA00023235"/>
    </source>
</evidence>
<feature type="chain" id="PRO_5043683432" description="Peptidyl-prolyl cis-trans isomerase" evidence="8">
    <location>
        <begin position="20"/>
        <end position="289"/>
    </location>
</feature>
<dbReference type="Pfam" id="PF00254">
    <property type="entry name" value="FKBP_C"/>
    <property type="match status" value="1"/>
</dbReference>
<accession>A0AAU7DKK2</accession>
<keyword evidence="3 5" id="KW-0697">Rotamase</keyword>
<gene>
    <name evidence="10" type="ORF">P8935_22360</name>
</gene>
<dbReference type="RefSeq" id="WP_348262527.1">
    <property type="nucleotide sequence ID" value="NZ_CP121196.1"/>
</dbReference>
<dbReference type="EC" id="5.2.1.8" evidence="6"/>
<proteinExistence type="inferred from homology"/>
<comment type="catalytic activity">
    <reaction evidence="1 5 6">
        <text>[protein]-peptidylproline (omega=180) = [protein]-peptidylproline (omega=0)</text>
        <dbReference type="Rhea" id="RHEA:16237"/>
        <dbReference type="Rhea" id="RHEA-COMP:10747"/>
        <dbReference type="Rhea" id="RHEA-COMP:10748"/>
        <dbReference type="ChEBI" id="CHEBI:83833"/>
        <dbReference type="ChEBI" id="CHEBI:83834"/>
        <dbReference type="EC" id="5.2.1.8"/>
    </reaction>
</comment>
<dbReference type="PROSITE" id="PS50059">
    <property type="entry name" value="FKBP_PPIASE"/>
    <property type="match status" value="1"/>
</dbReference>
<name>A0AAU7DKK2_9BACT</name>
<dbReference type="AlphaFoldDB" id="A0AAU7DKK2"/>
<organism evidence="10">
    <name type="scientific">Telmatobacter sp. DSM 110680</name>
    <dbReference type="NCBI Taxonomy" id="3036704"/>
    <lineage>
        <taxon>Bacteria</taxon>
        <taxon>Pseudomonadati</taxon>
        <taxon>Acidobacteriota</taxon>
        <taxon>Terriglobia</taxon>
        <taxon>Terriglobales</taxon>
        <taxon>Acidobacteriaceae</taxon>
        <taxon>Telmatobacter</taxon>
    </lineage>
</organism>